<dbReference type="SUPFAM" id="SSF53822">
    <property type="entry name" value="Periplasmic binding protein-like I"/>
    <property type="match status" value="1"/>
</dbReference>
<dbReference type="Pfam" id="PF13377">
    <property type="entry name" value="Peripla_BP_3"/>
    <property type="match status" value="1"/>
</dbReference>
<dbReference type="InterPro" id="IPR028082">
    <property type="entry name" value="Peripla_BP_I"/>
</dbReference>
<dbReference type="SUPFAM" id="SSF47413">
    <property type="entry name" value="lambda repressor-like DNA-binding domains"/>
    <property type="match status" value="1"/>
</dbReference>
<dbReference type="GO" id="GO:0003700">
    <property type="term" value="F:DNA-binding transcription factor activity"/>
    <property type="evidence" value="ECO:0007669"/>
    <property type="project" value="TreeGrafter"/>
</dbReference>
<organism evidence="6 7">
    <name type="scientific">Bifidobacterium tsurumiense</name>
    <dbReference type="NCBI Taxonomy" id="356829"/>
    <lineage>
        <taxon>Bacteria</taxon>
        <taxon>Bacillati</taxon>
        <taxon>Actinomycetota</taxon>
        <taxon>Actinomycetes</taxon>
        <taxon>Bifidobacteriales</taxon>
        <taxon>Bifidobacteriaceae</taxon>
        <taxon>Bifidobacterium</taxon>
    </lineage>
</organism>
<feature type="domain" description="HTH lacI-type" evidence="5">
    <location>
        <begin position="2"/>
        <end position="58"/>
    </location>
</feature>
<dbReference type="RefSeq" id="WP_026642943.1">
    <property type="nucleotide sequence ID" value="NZ_JGZU01000003.1"/>
</dbReference>
<dbReference type="PROSITE" id="PS50932">
    <property type="entry name" value="HTH_LACI_2"/>
    <property type="match status" value="1"/>
</dbReference>
<dbReference type="SMART" id="SM00354">
    <property type="entry name" value="HTH_LACI"/>
    <property type="match status" value="1"/>
</dbReference>
<proteinExistence type="predicted"/>
<accession>A0A087EJW8</accession>
<evidence type="ECO:0000256" key="1">
    <source>
        <dbReference type="ARBA" id="ARBA00022491"/>
    </source>
</evidence>
<dbReference type="InterPro" id="IPR010982">
    <property type="entry name" value="Lambda_DNA-bd_dom_sf"/>
</dbReference>
<keyword evidence="2" id="KW-0805">Transcription regulation</keyword>
<dbReference type="PANTHER" id="PTHR30146:SF148">
    <property type="entry name" value="HTH-TYPE TRANSCRIPTIONAL REPRESSOR PURR-RELATED"/>
    <property type="match status" value="1"/>
</dbReference>
<evidence type="ECO:0000256" key="2">
    <source>
        <dbReference type="ARBA" id="ARBA00023015"/>
    </source>
</evidence>
<keyword evidence="7" id="KW-1185">Reference proteome</keyword>
<dbReference type="Gene3D" id="1.10.260.40">
    <property type="entry name" value="lambda repressor-like DNA-binding domains"/>
    <property type="match status" value="1"/>
</dbReference>
<dbReference type="CDD" id="cd06288">
    <property type="entry name" value="PBP1_sucrose_transcription_regulator"/>
    <property type="match status" value="1"/>
</dbReference>
<gene>
    <name evidence="6" type="ORF">BITS_0383</name>
</gene>
<sequence>MATMKEIARQTGVSVSTVSLVLNNRDEGRVKPHIAQQVRQTAERLGYAPNPLARSLRTSRTKILGFISEEIATTPFAGGIILGAQDAASTLGYMMITVNTDGVSNEDDEIAALQRYGVDGFLYAKMSNRLAQIPQSITDYPVVLVDATSEGHRFPSIQPDEFRIGYDATKRLIEAGCTKIAYIGCDDDMPAQIGRLQGYRQALENAGLRFDERRTVAIGGNGPALSAVSKLFDNEGPDGFFCFNDARAWYVYECAARCGLTIGQDISVVGVDNHRVFAETLHPRLTTVELPHYEMGYWAVCRLVSEIEDRPPSSFIMPATTAQMPALDAPAPASIHCTLINKESVARQA</sequence>
<name>A0A087EJW8_9BIFI</name>
<evidence type="ECO:0000313" key="6">
    <source>
        <dbReference type="EMBL" id="KFJ08069.1"/>
    </source>
</evidence>
<dbReference type="PROSITE" id="PS00356">
    <property type="entry name" value="HTH_LACI_1"/>
    <property type="match status" value="1"/>
</dbReference>
<dbReference type="Pfam" id="PF00356">
    <property type="entry name" value="LacI"/>
    <property type="match status" value="1"/>
</dbReference>
<comment type="caution">
    <text evidence="6">The sequence shown here is derived from an EMBL/GenBank/DDBJ whole genome shotgun (WGS) entry which is preliminary data.</text>
</comment>
<dbReference type="PANTHER" id="PTHR30146">
    <property type="entry name" value="LACI-RELATED TRANSCRIPTIONAL REPRESSOR"/>
    <property type="match status" value="1"/>
</dbReference>
<reference evidence="6 7" key="1">
    <citation type="submission" date="2014-03" db="EMBL/GenBank/DDBJ databases">
        <title>Genomics of Bifidobacteria.</title>
        <authorList>
            <person name="Ventura M."/>
            <person name="Milani C."/>
            <person name="Lugli G.A."/>
        </authorList>
    </citation>
    <scope>NUCLEOTIDE SEQUENCE [LARGE SCALE GENOMIC DNA]</scope>
    <source>
        <strain evidence="6 7">JCM 13495</strain>
    </source>
</reference>
<evidence type="ECO:0000256" key="4">
    <source>
        <dbReference type="ARBA" id="ARBA00023163"/>
    </source>
</evidence>
<protein>
    <submittedName>
        <fullName evidence="6">LacI family transcriptional regulator</fullName>
    </submittedName>
</protein>
<keyword evidence="3" id="KW-0238">DNA-binding</keyword>
<dbReference type="CDD" id="cd01392">
    <property type="entry name" value="HTH_LacI"/>
    <property type="match status" value="1"/>
</dbReference>
<dbReference type="OrthoDB" id="9798934at2"/>
<dbReference type="InterPro" id="IPR000843">
    <property type="entry name" value="HTH_LacI"/>
</dbReference>
<dbReference type="GO" id="GO:0000976">
    <property type="term" value="F:transcription cis-regulatory region binding"/>
    <property type="evidence" value="ECO:0007669"/>
    <property type="project" value="TreeGrafter"/>
</dbReference>
<dbReference type="Gene3D" id="3.40.50.2300">
    <property type="match status" value="2"/>
</dbReference>
<evidence type="ECO:0000313" key="7">
    <source>
        <dbReference type="Proteomes" id="UP000029080"/>
    </source>
</evidence>
<dbReference type="EMBL" id="JGZU01000003">
    <property type="protein sequence ID" value="KFJ08069.1"/>
    <property type="molecule type" value="Genomic_DNA"/>
</dbReference>
<keyword evidence="1" id="KW-0678">Repressor</keyword>
<evidence type="ECO:0000256" key="3">
    <source>
        <dbReference type="ARBA" id="ARBA00023125"/>
    </source>
</evidence>
<dbReference type="STRING" id="356829.BITS_0383"/>
<evidence type="ECO:0000259" key="5">
    <source>
        <dbReference type="PROSITE" id="PS50932"/>
    </source>
</evidence>
<dbReference type="AlphaFoldDB" id="A0A087EJW8"/>
<dbReference type="Proteomes" id="UP000029080">
    <property type="component" value="Unassembled WGS sequence"/>
</dbReference>
<dbReference type="eggNOG" id="COG1609">
    <property type="taxonomic scope" value="Bacteria"/>
</dbReference>
<keyword evidence="4" id="KW-0804">Transcription</keyword>
<dbReference type="InterPro" id="IPR046335">
    <property type="entry name" value="LacI/GalR-like_sensor"/>
</dbReference>